<comment type="similarity">
    <text evidence="2 6">Belongs to the sodium:solute symporter (SSF) (TC 2.A.21) family.</text>
</comment>
<dbReference type="GO" id="GO:0015204">
    <property type="term" value="F:urea transmembrane transporter activity"/>
    <property type="evidence" value="ECO:0007669"/>
    <property type="project" value="InterPro"/>
</dbReference>
<dbReference type="Pfam" id="PF00474">
    <property type="entry name" value="SSF"/>
    <property type="match status" value="1"/>
</dbReference>
<protein>
    <recommendedName>
        <fullName evidence="10">Urea active transporter</fullName>
    </recommendedName>
</protein>
<dbReference type="Gene3D" id="1.20.1730.10">
    <property type="entry name" value="Sodium/glucose cotransporter"/>
    <property type="match status" value="1"/>
</dbReference>
<feature type="transmembrane region" description="Helical" evidence="7">
    <location>
        <begin position="571"/>
        <end position="589"/>
    </location>
</feature>
<evidence type="ECO:0008006" key="10">
    <source>
        <dbReference type="Google" id="ProtNLM"/>
    </source>
</evidence>
<evidence type="ECO:0000256" key="3">
    <source>
        <dbReference type="ARBA" id="ARBA00022692"/>
    </source>
</evidence>
<feature type="transmembrane region" description="Helical" evidence="7">
    <location>
        <begin position="54"/>
        <end position="74"/>
    </location>
</feature>
<dbReference type="InterPro" id="IPR001734">
    <property type="entry name" value="Na/solute_symporter"/>
</dbReference>
<feature type="transmembrane region" description="Helical" evidence="7">
    <location>
        <begin position="15"/>
        <end position="34"/>
    </location>
</feature>
<feature type="transmembrane region" description="Helical" evidence="7">
    <location>
        <begin position="429"/>
        <end position="452"/>
    </location>
</feature>
<dbReference type="PANTHER" id="PTHR46154">
    <property type="match status" value="1"/>
</dbReference>
<dbReference type="VEuPathDB" id="FungiDB:PV06_08265"/>
<dbReference type="Proteomes" id="UP000053342">
    <property type="component" value="Unassembled WGS sequence"/>
</dbReference>
<evidence type="ECO:0000256" key="7">
    <source>
        <dbReference type="SAM" id="Phobius"/>
    </source>
</evidence>
<dbReference type="CDD" id="cd11476">
    <property type="entry name" value="SLC5sbd_DUR3"/>
    <property type="match status" value="1"/>
</dbReference>
<dbReference type="OrthoDB" id="6132759at2759"/>
<keyword evidence="4 7" id="KW-1133">Transmembrane helix</keyword>
<keyword evidence="5 7" id="KW-0472">Membrane</keyword>
<feature type="transmembrane region" description="Helical" evidence="7">
    <location>
        <begin position="132"/>
        <end position="150"/>
    </location>
</feature>
<comment type="subcellular location">
    <subcellularLocation>
        <location evidence="1">Membrane</location>
        <topology evidence="1">Multi-pass membrane protein</topology>
    </subcellularLocation>
</comment>
<dbReference type="AlphaFoldDB" id="A0A0D2D979"/>
<feature type="transmembrane region" description="Helical" evidence="7">
    <location>
        <begin position="195"/>
        <end position="214"/>
    </location>
</feature>
<feature type="transmembrane region" description="Helical" evidence="7">
    <location>
        <begin position="356"/>
        <end position="382"/>
    </location>
</feature>
<dbReference type="InterPro" id="IPR031155">
    <property type="entry name" value="DUR"/>
</dbReference>
<evidence type="ECO:0000313" key="9">
    <source>
        <dbReference type="Proteomes" id="UP000053342"/>
    </source>
</evidence>
<feature type="transmembrane region" description="Helical" evidence="7">
    <location>
        <begin position="459"/>
        <end position="479"/>
    </location>
</feature>
<evidence type="ECO:0000256" key="5">
    <source>
        <dbReference type="ARBA" id="ARBA00023136"/>
    </source>
</evidence>
<proteinExistence type="inferred from homology"/>
<evidence type="ECO:0000256" key="6">
    <source>
        <dbReference type="RuleBase" id="RU362091"/>
    </source>
</evidence>
<keyword evidence="9" id="KW-1185">Reference proteome</keyword>
<keyword evidence="3 7" id="KW-0812">Transmembrane</keyword>
<dbReference type="HOGENOM" id="CLU_010778_2_1_1"/>
<dbReference type="STRING" id="215243.A0A0D2D979"/>
<feature type="transmembrane region" description="Helical" evidence="7">
    <location>
        <begin position="258"/>
        <end position="279"/>
    </location>
</feature>
<dbReference type="EMBL" id="KN847339">
    <property type="protein sequence ID" value="KIW39673.1"/>
    <property type="molecule type" value="Genomic_DNA"/>
</dbReference>
<feature type="transmembrane region" description="Helical" evidence="7">
    <location>
        <begin position="86"/>
        <end position="112"/>
    </location>
</feature>
<feature type="transmembrane region" description="Helical" evidence="7">
    <location>
        <begin position="601"/>
        <end position="624"/>
    </location>
</feature>
<evidence type="ECO:0000313" key="8">
    <source>
        <dbReference type="EMBL" id="KIW39673.1"/>
    </source>
</evidence>
<dbReference type="NCBIfam" id="TIGR00813">
    <property type="entry name" value="sss"/>
    <property type="match status" value="1"/>
</dbReference>
<dbReference type="PROSITE" id="PS50283">
    <property type="entry name" value="NA_SOLUT_SYMP_3"/>
    <property type="match status" value="1"/>
</dbReference>
<feature type="transmembrane region" description="Helical" evidence="7">
    <location>
        <begin position="499"/>
        <end position="520"/>
    </location>
</feature>
<dbReference type="GO" id="GO:0005886">
    <property type="term" value="C:plasma membrane"/>
    <property type="evidence" value="ECO:0007669"/>
    <property type="project" value="TreeGrafter"/>
</dbReference>
<dbReference type="PANTHER" id="PTHR46154:SF1">
    <property type="entry name" value="ACTIVE TRANSPORTER, PUTATIVE (AFU_ORTHOLOGUE AFUA_1G17570)-RELATED"/>
    <property type="match status" value="1"/>
</dbReference>
<accession>A0A0D2D979</accession>
<name>A0A0D2D979_9EURO</name>
<dbReference type="InterPro" id="IPR038377">
    <property type="entry name" value="Na/Glc_symporter_sf"/>
</dbReference>
<gene>
    <name evidence="8" type="ORF">PV06_08265</name>
</gene>
<evidence type="ECO:0000256" key="4">
    <source>
        <dbReference type="ARBA" id="ARBA00022989"/>
    </source>
</evidence>
<sequence length="696" mass="75604">MAESTVVPPPLSQGTGYGVVVGLGAAFAIGMVLVTRSLKRTFGEDNETIETFMVANRSVGSGLTASAVISSWLFSTALLGAPYLTYWYGIALPVWWANGQSTMICAFGWLAIQAKRKVPNAHTLLELIRARYGTMAHILWIVLCMINNMLNFSSMIVGASSAVSALTGMHIVAASFLLPLGVVIYTYFGGIRATFLADYVHTFIIMIILVWFTIKVLAIKEIGSIGALYDAVKPLSEHNPVEGNYRGSYLTMTSKESVFFGIIHIVTNFAIVFLDTGFWQKGFAAEVAAAVPGYILGGNAYFAIPFAFGTVMGLSALALEQTPAFPTYPRRMTDAEVSSGLVLPYVSTAIAGKSGAVAVLLIVFMACTSIASAQLIAMSSIFSFDIYGTYINKKPTNRQLIKWSHISVVGSALLISTLATAFYEGGVDLNWLLYFLGILICPGCFPTAFALVWKGQTRAAAITAPIAGFASGISVWVGTAHAYYGGATIKTLGQTLPCLFGNLTSFLVPLPVTLVISYFWPNPSFEWSDLLSIKRIEDDEHGQVGAKASHFDAEAYFTPEKVRYMKRMSRLAVYWGIATFTGQVALWPLPMYGARFVFSKGLFTAWIVVSLIWLWIAMSIANFYPLVDGGLKKIWLVMRGQQASGYNSEGVASESLADSAPPTEEHVQLSVGEKTGCTELEFLRDSISNFQKHQLR</sequence>
<evidence type="ECO:0000256" key="1">
    <source>
        <dbReference type="ARBA" id="ARBA00004141"/>
    </source>
</evidence>
<feature type="transmembrane region" description="Helical" evidence="7">
    <location>
        <begin position="162"/>
        <end position="188"/>
    </location>
</feature>
<evidence type="ECO:0000256" key="2">
    <source>
        <dbReference type="ARBA" id="ARBA00006434"/>
    </source>
</evidence>
<dbReference type="GeneID" id="27360339"/>
<dbReference type="RefSeq" id="XP_016259889.1">
    <property type="nucleotide sequence ID" value="XM_016409581.1"/>
</dbReference>
<feature type="transmembrane region" description="Helical" evidence="7">
    <location>
        <begin position="403"/>
        <end position="423"/>
    </location>
</feature>
<reference evidence="8 9" key="1">
    <citation type="submission" date="2015-01" db="EMBL/GenBank/DDBJ databases">
        <title>The Genome Sequence of Exophiala oligosperma CBS72588.</title>
        <authorList>
            <consortium name="The Broad Institute Genomics Platform"/>
            <person name="Cuomo C."/>
            <person name="de Hoog S."/>
            <person name="Gorbushina A."/>
            <person name="Stielow B."/>
            <person name="Teixiera M."/>
            <person name="Abouelleil A."/>
            <person name="Chapman S.B."/>
            <person name="Priest M."/>
            <person name="Young S.K."/>
            <person name="Wortman J."/>
            <person name="Nusbaum C."/>
            <person name="Birren B."/>
        </authorList>
    </citation>
    <scope>NUCLEOTIDE SEQUENCE [LARGE SCALE GENOMIC DNA]</scope>
    <source>
        <strain evidence="8 9">CBS 72588</strain>
    </source>
</reference>
<organism evidence="8 9">
    <name type="scientific">Exophiala oligosperma</name>
    <dbReference type="NCBI Taxonomy" id="215243"/>
    <lineage>
        <taxon>Eukaryota</taxon>
        <taxon>Fungi</taxon>
        <taxon>Dikarya</taxon>
        <taxon>Ascomycota</taxon>
        <taxon>Pezizomycotina</taxon>
        <taxon>Eurotiomycetes</taxon>
        <taxon>Chaetothyriomycetidae</taxon>
        <taxon>Chaetothyriales</taxon>
        <taxon>Herpotrichiellaceae</taxon>
        <taxon>Exophiala</taxon>
    </lineage>
</organism>